<evidence type="ECO:0000313" key="2">
    <source>
        <dbReference type="Proteomes" id="UP000612899"/>
    </source>
</evidence>
<reference evidence="1" key="1">
    <citation type="submission" date="2021-01" db="EMBL/GenBank/DDBJ databases">
        <title>Whole genome shotgun sequence of Rhizocola hellebori NBRC 109834.</title>
        <authorList>
            <person name="Komaki H."/>
            <person name="Tamura T."/>
        </authorList>
    </citation>
    <scope>NUCLEOTIDE SEQUENCE</scope>
    <source>
        <strain evidence="1">NBRC 109834</strain>
    </source>
</reference>
<protein>
    <submittedName>
        <fullName evidence="1">Uncharacterized protein</fullName>
    </submittedName>
</protein>
<comment type="caution">
    <text evidence="1">The sequence shown here is derived from an EMBL/GenBank/DDBJ whole genome shotgun (WGS) entry which is preliminary data.</text>
</comment>
<sequence length="156" mass="17151">MGWNTSALFARGEDVLALLPVPVTPTGATATADEATSGLAEEVVYVSRAEEWQQLWDPSVIHLADADTGQNSLSVFFFGVSSSYGFILVEDGEVVRRLIYVDGEPSIDEGEPLPIEAEIPHPSWGPDEDWVWAIIKDVTGITYDEDRIFEVYACQD</sequence>
<accession>A0A8J3QG72</accession>
<name>A0A8J3QG72_9ACTN</name>
<gene>
    <name evidence="1" type="ORF">Rhe02_67730</name>
</gene>
<dbReference type="AlphaFoldDB" id="A0A8J3QG72"/>
<evidence type="ECO:0000313" key="1">
    <source>
        <dbReference type="EMBL" id="GIH08706.1"/>
    </source>
</evidence>
<dbReference type="RefSeq" id="WP_203912457.1">
    <property type="nucleotide sequence ID" value="NZ_BONY01000054.1"/>
</dbReference>
<proteinExistence type="predicted"/>
<dbReference type="Proteomes" id="UP000612899">
    <property type="component" value="Unassembled WGS sequence"/>
</dbReference>
<organism evidence="1 2">
    <name type="scientific">Rhizocola hellebori</name>
    <dbReference type="NCBI Taxonomy" id="1392758"/>
    <lineage>
        <taxon>Bacteria</taxon>
        <taxon>Bacillati</taxon>
        <taxon>Actinomycetota</taxon>
        <taxon>Actinomycetes</taxon>
        <taxon>Micromonosporales</taxon>
        <taxon>Micromonosporaceae</taxon>
        <taxon>Rhizocola</taxon>
    </lineage>
</organism>
<keyword evidence="2" id="KW-1185">Reference proteome</keyword>
<dbReference type="EMBL" id="BONY01000054">
    <property type="protein sequence ID" value="GIH08706.1"/>
    <property type="molecule type" value="Genomic_DNA"/>
</dbReference>